<sequence>MGDRRPSGFHPSFGPINSADEFIQHVLVVAVGALFGLFLRTVLVGLLTVIMASHVATRISCPLQGCDGCSGGNGKGLTKKYFIHHLGTRHFKTNVLKASHKARIASDFSLFSAFDQALHQAGIWLCGECFCTHTFSKNCKHAAGNVVLAPSFDDVAIYGIPVPPRPVLNTVEGIVEPVGTLATYEFVVEGSASVMSSLGVESTCFDINLLDRVFSRKLRTVKCIPPRLRLGFAKLFRSALDKVLASPGDLSMWVQLLILPCCVLSTFVPTNRAQRRSGERERCQFDCISRAILRWRDPVDRFGLVMDRLAEKAVAKNQQMRLDKTYAQHDPTENTYIKRG</sequence>
<feature type="transmembrane region" description="Helical" evidence="1">
    <location>
        <begin position="22"/>
        <end position="50"/>
    </location>
</feature>
<keyword evidence="3" id="KW-1185">Reference proteome</keyword>
<keyword evidence="1" id="KW-1133">Transmembrane helix</keyword>
<reference evidence="2 3" key="1">
    <citation type="journal article" date="2018" name="Mol. Plant">
        <title>The genome of Artemisia annua provides insight into the evolution of Asteraceae family and artemisinin biosynthesis.</title>
        <authorList>
            <person name="Shen Q."/>
            <person name="Zhang L."/>
            <person name="Liao Z."/>
            <person name="Wang S."/>
            <person name="Yan T."/>
            <person name="Shi P."/>
            <person name="Liu M."/>
            <person name="Fu X."/>
            <person name="Pan Q."/>
            <person name="Wang Y."/>
            <person name="Lv Z."/>
            <person name="Lu X."/>
            <person name="Zhang F."/>
            <person name="Jiang W."/>
            <person name="Ma Y."/>
            <person name="Chen M."/>
            <person name="Hao X."/>
            <person name="Li L."/>
            <person name="Tang Y."/>
            <person name="Lv G."/>
            <person name="Zhou Y."/>
            <person name="Sun X."/>
            <person name="Brodelius P.E."/>
            <person name="Rose J.K.C."/>
            <person name="Tang K."/>
        </authorList>
    </citation>
    <scope>NUCLEOTIDE SEQUENCE [LARGE SCALE GENOMIC DNA]</scope>
    <source>
        <strain evidence="3">cv. Huhao1</strain>
        <tissue evidence="2">Leaf</tissue>
    </source>
</reference>
<evidence type="ECO:0000256" key="1">
    <source>
        <dbReference type="SAM" id="Phobius"/>
    </source>
</evidence>
<evidence type="ECO:0000313" key="3">
    <source>
        <dbReference type="Proteomes" id="UP000245207"/>
    </source>
</evidence>
<dbReference type="Proteomes" id="UP000245207">
    <property type="component" value="Unassembled WGS sequence"/>
</dbReference>
<dbReference type="STRING" id="35608.A0A2U1MSF2"/>
<gene>
    <name evidence="2" type="ORF">CTI12_AA347150</name>
</gene>
<dbReference type="EMBL" id="PKPP01004478">
    <property type="protein sequence ID" value="PWA64162.1"/>
    <property type="molecule type" value="Genomic_DNA"/>
</dbReference>
<keyword evidence="1" id="KW-0812">Transmembrane</keyword>
<evidence type="ECO:0000313" key="2">
    <source>
        <dbReference type="EMBL" id="PWA64162.1"/>
    </source>
</evidence>
<accession>A0A2U1MSF2</accession>
<proteinExistence type="predicted"/>
<organism evidence="2 3">
    <name type="scientific">Artemisia annua</name>
    <name type="common">Sweet wormwood</name>
    <dbReference type="NCBI Taxonomy" id="35608"/>
    <lineage>
        <taxon>Eukaryota</taxon>
        <taxon>Viridiplantae</taxon>
        <taxon>Streptophyta</taxon>
        <taxon>Embryophyta</taxon>
        <taxon>Tracheophyta</taxon>
        <taxon>Spermatophyta</taxon>
        <taxon>Magnoliopsida</taxon>
        <taxon>eudicotyledons</taxon>
        <taxon>Gunneridae</taxon>
        <taxon>Pentapetalae</taxon>
        <taxon>asterids</taxon>
        <taxon>campanulids</taxon>
        <taxon>Asterales</taxon>
        <taxon>Asteraceae</taxon>
        <taxon>Asteroideae</taxon>
        <taxon>Anthemideae</taxon>
        <taxon>Artemisiinae</taxon>
        <taxon>Artemisia</taxon>
    </lineage>
</organism>
<name>A0A2U1MSF2_ARTAN</name>
<keyword evidence="1" id="KW-0472">Membrane</keyword>
<dbReference type="AlphaFoldDB" id="A0A2U1MSF2"/>
<protein>
    <submittedName>
        <fullName evidence="2">Uncharacterized protein</fullName>
    </submittedName>
</protein>
<comment type="caution">
    <text evidence="2">The sequence shown here is derived from an EMBL/GenBank/DDBJ whole genome shotgun (WGS) entry which is preliminary data.</text>
</comment>